<evidence type="ECO:0000313" key="7">
    <source>
        <dbReference type="Proteomes" id="UP001501295"/>
    </source>
</evidence>
<evidence type="ECO:0000256" key="1">
    <source>
        <dbReference type="ARBA" id="ARBA00023015"/>
    </source>
</evidence>
<dbReference type="PROSITE" id="PS01081">
    <property type="entry name" value="HTH_TETR_1"/>
    <property type="match status" value="1"/>
</dbReference>
<sequence length="203" mass="21767">MTVEQTAARPVGRRRDPERDAAIVQATLDVLAETGYEGMTVDMVASRAKAGKATLYRRWPSKAHLVVGAIASLTETNVTLSDVPDSGSFTADLATMKKASGHSNIGLKMQILAGLTPSLASDPELAAIIREQLIAPRTTLMRGLLLRAVERGEIAPDRDLDALALIVPSMMFYRCAVLGQPVTLESHQSLIDEILLPAVGLRP</sequence>
<dbReference type="Pfam" id="PF16859">
    <property type="entry name" value="TetR_C_11"/>
    <property type="match status" value="1"/>
</dbReference>
<evidence type="ECO:0000313" key="6">
    <source>
        <dbReference type="EMBL" id="GAA4680520.1"/>
    </source>
</evidence>
<dbReference type="PROSITE" id="PS50977">
    <property type="entry name" value="HTH_TETR_2"/>
    <property type="match status" value="1"/>
</dbReference>
<evidence type="ECO:0000259" key="5">
    <source>
        <dbReference type="PROSITE" id="PS50977"/>
    </source>
</evidence>
<accession>A0ABP8W4G9</accession>
<dbReference type="Pfam" id="PF00440">
    <property type="entry name" value="TetR_N"/>
    <property type="match status" value="1"/>
</dbReference>
<dbReference type="InterPro" id="IPR036271">
    <property type="entry name" value="Tet_transcr_reg_TetR-rel_C_sf"/>
</dbReference>
<keyword evidence="7" id="KW-1185">Reference proteome</keyword>
<dbReference type="EMBL" id="BAABLM010000005">
    <property type="protein sequence ID" value="GAA4680520.1"/>
    <property type="molecule type" value="Genomic_DNA"/>
</dbReference>
<keyword evidence="3" id="KW-0804">Transcription</keyword>
<dbReference type="InterPro" id="IPR009057">
    <property type="entry name" value="Homeodomain-like_sf"/>
</dbReference>
<evidence type="ECO:0000256" key="3">
    <source>
        <dbReference type="ARBA" id="ARBA00023163"/>
    </source>
</evidence>
<dbReference type="SUPFAM" id="SSF46689">
    <property type="entry name" value="Homeodomain-like"/>
    <property type="match status" value="1"/>
</dbReference>
<dbReference type="PANTHER" id="PTHR30055">
    <property type="entry name" value="HTH-TYPE TRANSCRIPTIONAL REGULATOR RUTR"/>
    <property type="match status" value="1"/>
</dbReference>
<name>A0ABP8W4G9_9MICO</name>
<dbReference type="PANTHER" id="PTHR30055:SF148">
    <property type="entry name" value="TETR-FAMILY TRANSCRIPTIONAL REGULATOR"/>
    <property type="match status" value="1"/>
</dbReference>
<evidence type="ECO:0000256" key="4">
    <source>
        <dbReference type="PROSITE-ProRule" id="PRU00335"/>
    </source>
</evidence>
<organism evidence="6 7">
    <name type="scientific">Frondihabitans cladoniiphilus</name>
    <dbReference type="NCBI Taxonomy" id="715785"/>
    <lineage>
        <taxon>Bacteria</taxon>
        <taxon>Bacillati</taxon>
        <taxon>Actinomycetota</taxon>
        <taxon>Actinomycetes</taxon>
        <taxon>Micrococcales</taxon>
        <taxon>Microbacteriaceae</taxon>
        <taxon>Frondihabitans</taxon>
    </lineage>
</organism>
<dbReference type="PRINTS" id="PR00455">
    <property type="entry name" value="HTHTETR"/>
</dbReference>
<feature type="domain" description="HTH tetR-type" evidence="5">
    <location>
        <begin position="17"/>
        <end position="77"/>
    </location>
</feature>
<dbReference type="RefSeq" id="WP_345376452.1">
    <property type="nucleotide sequence ID" value="NZ_BAABLM010000005.1"/>
</dbReference>
<dbReference type="InterPro" id="IPR023772">
    <property type="entry name" value="DNA-bd_HTH_TetR-type_CS"/>
</dbReference>
<proteinExistence type="predicted"/>
<dbReference type="InterPro" id="IPR050109">
    <property type="entry name" value="HTH-type_TetR-like_transc_reg"/>
</dbReference>
<dbReference type="SUPFAM" id="SSF48498">
    <property type="entry name" value="Tetracyclin repressor-like, C-terminal domain"/>
    <property type="match status" value="1"/>
</dbReference>
<keyword evidence="2 4" id="KW-0238">DNA-binding</keyword>
<dbReference type="Gene3D" id="1.10.357.10">
    <property type="entry name" value="Tetracycline Repressor, domain 2"/>
    <property type="match status" value="1"/>
</dbReference>
<feature type="DNA-binding region" description="H-T-H motif" evidence="4">
    <location>
        <begin position="40"/>
        <end position="59"/>
    </location>
</feature>
<keyword evidence="1" id="KW-0805">Transcription regulation</keyword>
<gene>
    <name evidence="6" type="ORF">GCM10025780_27270</name>
</gene>
<comment type="caution">
    <text evidence="6">The sequence shown here is derived from an EMBL/GenBank/DDBJ whole genome shotgun (WGS) entry which is preliminary data.</text>
</comment>
<evidence type="ECO:0000256" key="2">
    <source>
        <dbReference type="ARBA" id="ARBA00023125"/>
    </source>
</evidence>
<dbReference type="Proteomes" id="UP001501295">
    <property type="component" value="Unassembled WGS sequence"/>
</dbReference>
<dbReference type="InterPro" id="IPR011075">
    <property type="entry name" value="TetR_C"/>
</dbReference>
<dbReference type="Gene3D" id="1.10.10.60">
    <property type="entry name" value="Homeodomain-like"/>
    <property type="match status" value="1"/>
</dbReference>
<dbReference type="InterPro" id="IPR001647">
    <property type="entry name" value="HTH_TetR"/>
</dbReference>
<protein>
    <submittedName>
        <fullName evidence="6">TetR/AcrR family transcriptional regulator</fullName>
    </submittedName>
</protein>
<reference evidence="7" key="1">
    <citation type="journal article" date="2019" name="Int. J. Syst. Evol. Microbiol.">
        <title>The Global Catalogue of Microorganisms (GCM) 10K type strain sequencing project: providing services to taxonomists for standard genome sequencing and annotation.</title>
        <authorList>
            <consortium name="The Broad Institute Genomics Platform"/>
            <consortium name="The Broad Institute Genome Sequencing Center for Infectious Disease"/>
            <person name="Wu L."/>
            <person name="Ma J."/>
        </authorList>
    </citation>
    <scope>NUCLEOTIDE SEQUENCE [LARGE SCALE GENOMIC DNA]</scope>
    <source>
        <strain evidence="7">JCM 18956</strain>
    </source>
</reference>